<keyword evidence="2" id="KW-1185">Reference proteome</keyword>
<reference evidence="1" key="1">
    <citation type="journal article" date="2019" name="bioRxiv">
        <title>The Genome of the Zebra Mussel, Dreissena polymorpha: A Resource for Invasive Species Research.</title>
        <authorList>
            <person name="McCartney M.A."/>
            <person name="Auch B."/>
            <person name="Kono T."/>
            <person name="Mallez S."/>
            <person name="Zhang Y."/>
            <person name="Obille A."/>
            <person name="Becker A."/>
            <person name="Abrahante J.E."/>
            <person name="Garbe J."/>
            <person name="Badalamenti J.P."/>
            <person name="Herman A."/>
            <person name="Mangelson H."/>
            <person name="Liachko I."/>
            <person name="Sullivan S."/>
            <person name="Sone E.D."/>
            <person name="Koren S."/>
            <person name="Silverstein K.A.T."/>
            <person name="Beckman K.B."/>
            <person name="Gohl D.M."/>
        </authorList>
    </citation>
    <scope>NUCLEOTIDE SEQUENCE</scope>
    <source>
        <strain evidence="1">Duluth1</strain>
        <tissue evidence="1">Whole animal</tissue>
    </source>
</reference>
<protein>
    <submittedName>
        <fullName evidence="1">Uncharacterized protein</fullName>
    </submittedName>
</protein>
<evidence type="ECO:0000313" key="2">
    <source>
        <dbReference type="Proteomes" id="UP000828390"/>
    </source>
</evidence>
<accession>A0A9D4MT47</accession>
<evidence type="ECO:0000313" key="1">
    <source>
        <dbReference type="EMBL" id="KAH3882021.1"/>
    </source>
</evidence>
<reference evidence="1" key="2">
    <citation type="submission" date="2020-11" db="EMBL/GenBank/DDBJ databases">
        <authorList>
            <person name="McCartney M.A."/>
            <person name="Auch B."/>
            <person name="Kono T."/>
            <person name="Mallez S."/>
            <person name="Becker A."/>
            <person name="Gohl D.M."/>
            <person name="Silverstein K.A.T."/>
            <person name="Koren S."/>
            <person name="Bechman K.B."/>
            <person name="Herman A."/>
            <person name="Abrahante J.E."/>
            <person name="Garbe J."/>
        </authorList>
    </citation>
    <scope>NUCLEOTIDE SEQUENCE</scope>
    <source>
        <strain evidence="1">Duluth1</strain>
        <tissue evidence="1">Whole animal</tissue>
    </source>
</reference>
<dbReference type="EMBL" id="JAIWYP010000001">
    <property type="protein sequence ID" value="KAH3882021.1"/>
    <property type="molecule type" value="Genomic_DNA"/>
</dbReference>
<gene>
    <name evidence="1" type="ORF">DPMN_005950</name>
</gene>
<organism evidence="1 2">
    <name type="scientific">Dreissena polymorpha</name>
    <name type="common">Zebra mussel</name>
    <name type="synonym">Mytilus polymorpha</name>
    <dbReference type="NCBI Taxonomy" id="45954"/>
    <lineage>
        <taxon>Eukaryota</taxon>
        <taxon>Metazoa</taxon>
        <taxon>Spiralia</taxon>
        <taxon>Lophotrochozoa</taxon>
        <taxon>Mollusca</taxon>
        <taxon>Bivalvia</taxon>
        <taxon>Autobranchia</taxon>
        <taxon>Heteroconchia</taxon>
        <taxon>Euheterodonta</taxon>
        <taxon>Imparidentia</taxon>
        <taxon>Neoheterodontei</taxon>
        <taxon>Myida</taxon>
        <taxon>Dreissenoidea</taxon>
        <taxon>Dreissenidae</taxon>
        <taxon>Dreissena</taxon>
    </lineage>
</organism>
<dbReference type="Proteomes" id="UP000828390">
    <property type="component" value="Unassembled WGS sequence"/>
</dbReference>
<sequence length="122" mass="13843">MEVLHQLLEPVAFHGVVNSSIVDEGIGRPEHLGIGELVDSHQDVDGQECPHLFFSCVLPSKVCWYVQLCHLPIEVTIRMPHNGLKQLRREQQPKVIHGSGCVYIKSIWQAFSRLLVELIKLK</sequence>
<name>A0A9D4MT47_DREPO</name>
<dbReference type="AlphaFoldDB" id="A0A9D4MT47"/>
<comment type="caution">
    <text evidence="1">The sequence shown here is derived from an EMBL/GenBank/DDBJ whole genome shotgun (WGS) entry which is preliminary data.</text>
</comment>
<proteinExistence type="predicted"/>